<comment type="caution">
    <text evidence="1">The sequence shown here is derived from an EMBL/GenBank/DDBJ whole genome shotgun (WGS) entry which is preliminary data.</text>
</comment>
<reference evidence="2" key="1">
    <citation type="journal article" date="2019" name="Int. J. Syst. Evol. Microbiol.">
        <title>The Global Catalogue of Microorganisms (GCM) 10K type strain sequencing project: providing services to taxonomists for standard genome sequencing and annotation.</title>
        <authorList>
            <consortium name="The Broad Institute Genomics Platform"/>
            <consortium name="The Broad Institute Genome Sequencing Center for Infectious Disease"/>
            <person name="Wu L."/>
            <person name="Ma J."/>
        </authorList>
    </citation>
    <scope>NUCLEOTIDE SEQUENCE [LARGE SCALE GENOMIC DNA]</scope>
    <source>
        <strain evidence="2">KCTC 12848</strain>
    </source>
</reference>
<accession>A0ABV9YGU0</accession>
<organism evidence="1 2">
    <name type="scientific">Saccharothrix xinjiangensis</name>
    <dbReference type="NCBI Taxonomy" id="204798"/>
    <lineage>
        <taxon>Bacteria</taxon>
        <taxon>Bacillati</taxon>
        <taxon>Actinomycetota</taxon>
        <taxon>Actinomycetes</taxon>
        <taxon>Pseudonocardiales</taxon>
        <taxon>Pseudonocardiaceae</taxon>
        <taxon>Saccharothrix</taxon>
    </lineage>
</organism>
<protein>
    <submittedName>
        <fullName evidence="1">Imm1 family immunity protein</fullName>
    </submittedName>
</protein>
<dbReference type="Pfam" id="PF14430">
    <property type="entry name" value="Imm1"/>
    <property type="match status" value="1"/>
</dbReference>
<dbReference type="RefSeq" id="WP_344044117.1">
    <property type="nucleotide sequence ID" value="NZ_BAAAKE010000060.1"/>
</dbReference>
<name>A0ABV9YGU0_9PSEU</name>
<dbReference type="Proteomes" id="UP001595833">
    <property type="component" value="Unassembled WGS sequence"/>
</dbReference>
<evidence type="ECO:0000313" key="2">
    <source>
        <dbReference type="Proteomes" id="UP001595833"/>
    </source>
</evidence>
<proteinExistence type="predicted"/>
<dbReference type="EMBL" id="JBHSJB010000048">
    <property type="protein sequence ID" value="MFC5059786.1"/>
    <property type="molecule type" value="Genomic_DNA"/>
</dbReference>
<dbReference type="InterPro" id="IPR025680">
    <property type="entry name" value="DddI"/>
</dbReference>
<evidence type="ECO:0000313" key="1">
    <source>
        <dbReference type="EMBL" id="MFC5059786.1"/>
    </source>
</evidence>
<sequence>MATLNAIHDTGPDIEPVLIHTQDELTGFVDRVRADSAEHDHPPVVEFTLAQDPWGSPVLYAGIGRDRGFVQYLPPGGTARATQGDPQATGMAVYDLQGQEHLVPAAQQVPLATVQALLAAYLAGHGVLPADQPELHPLDPS</sequence>
<keyword evidence="2" id="KW-1185">Reference proteome</keyword>
<gene>
    <name evidence="1" type="ORF">ACFPFM_39255</name>
</gene>